<dbReference type="PANTHER" id="PTHR42698:SF1">
    <property type="entry name" value="GTPASE ERA, MITOCHONDRIAL"/>
    <property type="match status" value="1"/>
</dbReference>
<organism evidence="2 3">
    <name type="scientific">Aeromicrobium choanae</name>
    <dbReference type="NCBI Taxonomy" id="1736691"/>
    <lineage>
        <taxon>Bacteria</taxon>
        <taxon>Bacillati</taxon>
        <taxon>Actinomycetota</taxon>
        <taxon>Actinomycetes</taxon>
        <taxon>Propionibacteriales</taxon>
        <taxon>Nocardioidaceae</taxon>
        <taxon>Aeromicrobium</taxon>
    </lineage>
</organism>
<dbReference type="PANTHER" id="PTHR42698">
    <property type="entry name" value="GTPASE ERA"/>
    <property type="match status" value="1"/>
</dbReference>
<dbReference type="GO" id="GO:0005829">
    <property type="term" value="C:cytosol"/>
    <property type="evidence" value="ECO:0007669"/>
    <property type="project" value="TreeGrafter"/>
</dbReference>
<dbReference type="Gene3D" id="3.40.50.300">
    <property type="entry name" value="P-loop containing nucleotide triphosphate hydrolases"/>
    <property type="match status" value="1"/>
</dbReference>
<evidence type="ECO:0000313" key="3">
    <source>
        <dbReference type="Proteomes" id="UP000191040"/>
    </source>
</evidence>
<keyword evidence="3" id="KW-1185">Reference proteome</keyword>
<evidence type="ECO:0000313" key="2">
    <source>
        <dbReference type="EMBL" id="SKB08407.1"/>
    </source>
</evidence>
<dbReference type="OrthoDB" id="207675at2"/>
<dbReference type="SUPFAM" id="SSF52540">
    <property type="entry name" value="P-loop containing nucleoside triphosphate hydrolases"/>
    <property type="match status" value="1"/>
</dbReference>
<dbReference type="EMBL" id="LT796768">
    <property type="protein sequence ID" value="SKB08407.1"/>
    <property type="molecule type" value="Genomic_DNA"/>
</dbReference>
<dbReference type="GO" id="GO:0019843">
    <property type="term" value="F:rRNA binding"/>
    <property type="evidence" value="ECO:0007669"/>
    <property type="project" value="TreeGrafter"/>
</dbReference>
<reference evidence="3" key="1">
    <citation type="submission" date="2017-02" db="EMBL/GenBank/DDBJ databases">
        <authorList>
            <person name="Varghese N."/>
            <person name="Submissions S."/>
        </authorList>
    </citation>
    <scope>NUCLEOTIDE SEQUENCE [LARGE SCALE GENOMIC DNA]</scope>
    <source>
        <strain evidence="3">9H-4</strain>
    </source>
</reference>
<gene>
    <name evidence="2" type="ORF">SAMN06295964_2148</name>
</gene>
<dbReference type="GO" id="GO:0043024">
    <property type="term" value="F:ribosomal small subunit binding"/>
    <property type="evidence" value="ECO:0007669"/>
    <property type="project" value="TreeGrafter"/>
</dbReference>
<dbReference type="InterPro" id="IPR045063">
    <property type="entry name" value="Dynamin_N"/>
</dbReference>
<dbReference type="Proteomes" id="UP000191040">
    <property type="component" value="Chromosome I"/>
</dbReference>
<feature type="domain" description="Dynamin N-terminal" evidence="1">
    <location>
        <begin position="72"/>
        <end position="117"/>
    </location>
</feature>
<protein>
    <submittedName>
        <fullName evidence="2">Dynamin family protein</fullName>
    </submittedName>
</protein>
<dbReference type="AlphaFoldDB" id="A0A1T4Z2X7"/>
<proteinExistence type="predicted"/>
<evidence type="ECO:0000259" key="1">
    <source>
        <dbReference type="Pfam" id="PF00350"/>
    </source>
</evidence>
<dbReference type="RefSeq" id="WP_078700151.1">
    <property type="nucleotide sequence ID" value="NZ_LT796768.1"/>
</dbReference>
<sequence>MTEPTAIPQREAMVENGLLQGLSALASAVVSMPLELEVPGVERDRALQREIAEQLGDYVVPRLEHIGAPLLVVVGGSTGAGKSTLVNSIVGRRVSATGVLRPTTRTPVLVHHPADTEWFRSGRILPEVVRTGSNSRRANTIRQIASSTLWPGVAVLDAPDFDSIDETNRDMAEQLLGAADLWLFVTSAARYADQVPWDYLRRAADRSASIAVVLDRTSPEALVEVRRHLARMLSEHGLADVALFSVPESTPDAEGVLPAGDVAPVVSWLRALADDEVQRREIVLKTLQGAILHDIESSRVLETALARQVDAAAQLRKDVESVYLASHAELMTAATDGTMLRGEVLARWQDFVGSGEIFRKLERTVGTWRDRIFRRKPTTPEEVEEAAVSGLHLLILDRAERAAEEVARAWDASEAGHVLLDSRRGLDRASRDVRVRAERIAREWREAVFELVAEQGADKKSKARALSLGVNATGVTLMVVVFAGTAGLTGAEIGIAGGTAAAGQAVLNAVFGDQAVRALAEQAGRDLSRRLEDLLESEAERYLDLLPDPDALEAAHWQLESAIESVDVPRGRRSR</sequence>
<dbReference type="GO" id="GO:0000028">
    <property type="term" value="P:ribosomal small subunit assembly"/>
    <property type="evidence" value="ECO:0007669"/>
    <property type="project" value="TreeGrafter"/>
</dbReference>
<dbReference type="InterPro" id="IPR027417">
    <property type="entry name" value="P-loop_NTPase"/>
</dbReference>
<dbReference type="GO" id="GO:0005525">
    <property type="term" value="F:GTP binding"/>
    <property type="evidence" value="ECO:0007669"/>
    <property type="project" value="InterPro"/>
</dbReference>
<dbReference type="Pfam" id="PF00350">
    <property type="entry name" value="Dynamin_N"/>
    <property type="match status" value="1"/>
</dbReference>
<dbReference type="InterPro" id="IPR005662">
    <property type="entry name" value="GTPase_Era-like"/>
</dbReference>
<name>A0A1T4Z2X7_9ACTN</name>
<accession>A0A1T4Z2X7</accession>
<dbReference type="STRING" id="1736691.SAMN06295964_2148"/>